<dbReference type="AlphaFoldDB" id="A0A4Q8M8Q9"/>
<name>A0A4Q8M8Q9_9GAMM</name>
<evidence type="ECO:0008006" key="4">
    <source>
        <dbReference type="Google" id="ProtNLM"/>
    </source>
</evidence>
<proteinExistence type="predicted"/>
<comment type="caution">
    <text evidence="2">The sequence shown here is derived from an EMBL/GenBank/DDBJ whole genome shotgun (WGS) entry which is preliminary data.</text>
</comment>
<dbReference type="EMBL" id="SHMG01000002">
    <property type="protein sequence ID" value="TAA45656.1"/>
    <property type="molecule type" value="Genomic_DNA"/>
</dbReference>
<gene>
    <name evidence="2" type="ORF">EA655_05570</name>
</gene>
<evidence type="ECO:0000313" key="2">
    <source>
        <dbReference type="EMBL" id="TAA45656.1"/>
    </source>
</evidence>
<dbReference type="InterPro" id="IPR004174">
    <property type="entry name" value="GpW"/>
</dbReference>
<sequence length="99" mass="10984">MRSRQGLADTASPRPARGSLVPARRPGPMATLQEQLDEAIAARHAWHVGKTRVTVTYGDRTLQYSVEGLKQLDAYIASLRRQISGGSRARNRVRYVVPD</sequence>
<evidence type="ECO:0000313" key="3">
    <source>
        <dbReference type="Proteomes" id="UP000294164"/>
    </source>
</evidence>
<dbReference type="OrthoDB" id="6058906at2"/>
<dbReference type="Gene3D" id="3.30.1580.10">
    <property type="entry name" value="Head-to-tail joining protein W"/>
    <property type="match status" value="1"/>
</dbReference>
<organism evidence="2 3">
    <name type="scientific">Pseudoxanthomonas winnipegensis</name>
    <dbReference type="NCBI Taxonomy" id="2480810"/>
    <lineage>
        <taxon>Bacteria</taxon>
        <taxon>Pseudomonadati</taxon>
        <taxon>Pseudomonadota</taxon>
        <taxon>Gammaproteobacteria</taxon>
        <taxon>Lysobacterales</taxon>
        <taxon>Lysobacteraceae</taxon>
        <taxon>Pseudoxanthomonas</taxon>
    </lineage>
</organism>
<accession>A0A4Q8M8Q9</accession>
<dbReference type="SUPFAM" id="SSF64210">
    <property type="entry name" value="Head-to-tail joining protein W, gpW"/>
    <property type="match status" value="1"/>
</dbReference>
<evidence type="ECO:0000256" key="1">
    <source>
        <dbReference type="SAM" id="MobiDB-lite"/>
    </source>
</evidence>
<dbReference type="Pfam" id="PF02831">
    <property type="entry name" value="gpW"/>
    <property type="match status" value="1"/>
</dbReference>
<dbReference type="Proteomes" id="UP000294164">
    <property type="component" value="Unassembled WGS sequence"/>
</dbReference>
<feature type="region of interest" description="Disordered" evidence="1">
    <location>
        <begin position="1"/>
        <end position="28"/>
    </location>
</feature>
<dbReference type="InterPro" id="IPR036626">
    <property type="entry name" value="GpW_sf"/>
</dbReference>
<protein>
    <recommendedName>
        <fullName evidence="4">Phage tail protein</fullName>
    </recommendedName>
</protein>
<dbReference type="GO" id="GO:0019058">
    <property type="term" value="P:viral life cycle"/>
    <property type="evidence" value="ECO:0007669"/>
    <property type="project" value="InterPro"/>
</dbReference>
<reference evidence="2 3" key="1">
    <citation type="submission" date="2019-02" db="EMBL/GenBank/DDBJ databases">
        <title>WGS of Pseudoxanthomonas species novum from clinical isolates.</title>
        <authorList>
            <person name="Bernier A.-M."/>
            <person name="Bernard K."/>
            <person name="Vachon A."/>
        </authorList>
    </citation>
    <scope>NUCLEOTIDE SEQUENCE [LARGE SCALE GENOMIC DNA]</scope>
    <source>
        <strain evidence="2 3">NML130969</strain>
    </source>
</reference>